<gene>
    <name evidence="9" type="primary">LOC120253119</name>
</gene>
<dbReference type="Gene3D" id="1.10.8.430">
    <property type="entry name" value="Helical domain of apoptotic protease-activating factors"/>
    <property type="match status" value="1"/>
</dbReference>
<dbReference type="SUPFAM" id="SSF52540">
    <property type="entry name" value="P-loop containing nucleoside triphosphate hydrolases"/>
    <property type="match status" value="1"/>
</dbReference>
<keyword evidence="4" id="KW-0067">ATP-binding</keyword>
<dbReference type="GO" id="GO:0042742">
    <property type="term" value="P:defense response to bacterium"/>
    <property type="evidence" value="ECO:0007669"/>
    <property type="project" value="UniProtKB-ARBA"/>
</dbReference>
<dbReference type="GO" id="GO:0009626">
    <property type="term" value="P:plant-type hypersensitive response"/>
    <property type="evidence" value="ECO:0007669"/>
    <property type="project" value="UniProtKB-ARBA"/>
</dbReference>
<dbReference type="Pfam" id="PF23598">
    <property type="entry name" value="LRR_14"/>
    <property type="match status" value="1"/>
</dbReference>
<organism evidence="8 9">
    <name type="scientific">Dioscorea cayennensis subsp. rotundata</name>
    <name type="common">White Guinea yam</name>
    <name type="synonym">Dioscorea rotundata</name>
    <dbReference type="NCBI Taxonomy" id="55577"/>
    <lineage>
        <taxon>Eukaryota</taxon>
        <taxon>Viridiplantae</taxon>
        <taxon>Streptophyta</taxon>
        <taxon>Embryophyta</taxon>
        <taxon>Tracheophyta</taxon>
        <taxon>Spermatophyta</taxon>
        <taxon>Magnoliopsida</taxon>
        <taxon>Liliopsida</taxon>
        <taxon>Dioscoreales</taxon>
        <taxon>Dioscoreaceae</taxon>
        <taxon>Dioscorea</taxon>
    </lineage>
</organism>
<dbReference type="InterPro" id="IPR055414">
    <property type="entry name" value="LRR_R13L4/SHOC2-like"/>
</dbReference>
<dbReference type="InterPro" id="IPR042197">
    <property type="entry name" value="Apaf_helical"/>
</dbReference>
<dbReference type="GO" id="GO:0043531">
    <property type="term" value="F:ADP binding"/>
    <property type="evidence" value="ECO:0007669"/>
    <property type="project" value="InterPro"/>
</dbReference>
<comment type="similarity">
    <text evidence="1">Belongs to the disease resistance NB-LRR family.</text>
</comment>
<dbReference type="RefSeq" id="XP_039117343.1">
    <property type="nucleotide sequence ID" value="XM_039261409.1"/>
</dbReference>
<keyword evidence="8" id="KW-1185">Reference proteome</keyword>
<dbReference type="PRINTS" id="PR00364">
    <property type="entry name" value="DISEASERSIST"/>
</dbReference>
<evidence type="ECO:0000256" key="3">
    <source>
        <dbReference type="ARBA" id="ARBA00022821"/>
    </source>
</evidence>
<dbReference type="PANTHER" id="PTHR33463">
    <property type="entry name" value="NB-ARC DOMAIN-CONTAINING PROTEIN-RELATED"/>
    <property type="match status" value="1"/>
</dbReference>
<accession>A0AB40ARB7</accession>
<dbReference type="Gene3D" id="3.40.50.300">
    <property type="entry name" value="P-loop containing nucleotide triphosphate hydrolases"/>
    <property type="match status" value="1"/>
</dbReference>
<evidence type="ECO:0000313" key="9">
    <source>
        <dbReference type="RefSeq" id="XP_039117343.1"/>
    </source>
</evidence>
<reference evidence="9" key="1">
    <citation type="submission" date="2025-08" db="UniProtKB">
        <authorList>
            <consortium name="RefSeq"/>
        </authorList>
    </citation>
    <scope>IDENTIFICATION</scope>
</reference>
<evidence type="ECO:0000256" key="4">
    <source>
        <dbReference type="ARBA" id="ARBA00022840"/>
    </source>
</evidence>
<dbReference type="Gene3D" id="3.80.10.10">
    <property type="entry name" value="Ribonuclease Inhibitor"/>
    <property type="match status" value="2"/>
</dbReference>
<feature type="domain" description="NB-ARC" evidence="6">
    <location>
        <begin position="154"/>
        <end position="317"/>
    </location>
</feature>
<keyword evidence="3" id="KW-0611">Plant defense</keyword>
<evidence type="ECO:0000256" key="5">
    <source>
        <dbReference type="SAM" id="Coils"/>
    </source>
</evidence>
<dbReference type="InterPro" id="IPR027417">
    <property type="entry name" value="P-loop_NTPase"/>
</dbReference>
<dbReference type="PANTHER" id="PTHR33463:SF191">
    <property type="entry name" value="NB-ARC DOMAIN-CONTAINING PROTEIN"/>
    <property type="match status" value="1"/>
</dbReference>
<dbReference type="GO" id="GO:0002758">
    <property type="term" value="P:innate immune response-activating signaling pathway"/>
    <property type="evidence" value="ECO:0007669"/>
    <property type="project" value="UniProtKB-ARBA"/>
</dbReference>
<feature type="domain" description="Disease resistance R13L4/SHOC-2-like LRR" evidence="7">
    <location>
        <begin position="548"/>
        <end position="773"/>
    </location>
</feature>
<evidence type="ECO:0000259" key="7">
    <source>
        <dbReference type="Pfam" id="PF23598"/>
    </source>
</evidence>
<dbReference type="AlphaFoldDB" id="A0AB40ARB7"/>
<dbReference type="SUPFAM" id="SSF90257">
    <property type="entry name" value="Myosin rod fragments"/>
    <property type="match status" value="1"/>
</dbReference>
<evidence type="ECO:0000256" key="1">
    <source>
        <dbReference type="ARBA" id="ARBA00008894"/>
    </source>
</evidence>
<keyword evidence="4" id="KW-0547">Nucleotide-binding</keyword>
<name>A0AB40ARB7_DIOCR</name>
<dbReference type="InterPro" id="IPR050905">
    <property type="entry name" value="Plant_NBS-LRR"/>
</dbReference>
<evidence type="ECO:0000313" key="8">
    <source>
        <dbReference type="Proteomes" id="UP001515500"/>
    </source>
</evidence>
<dbReference type="SUPFAM" id="SSF52058">
    <property type="entry name" value="L domain-like"/>
    <property type="match status" value="1"/>
</dbReference>
<dbReference type="Proteomes" id="UP001515500">
    <property type="component" value="Chromosome 26"/>
</dbReference>
<evidence type="ECO:0000256" key="2">
    <source>
        <dbReference type="ARBA" id="ARBA00022737"/>
    </source>
</evidence>
<dbReference type="GO" id="GO:0005524">
    <property type="term" value="F:ATP binding"/>
    <property type="evidence" value="ECO:0007669"/>
    <property type="project" value="UniProtKB-KW"/>
</dbReference>
<feature type="coiled-coil region" evidence="5">
    <location>
        <begin position="24"/>
        <end position="93"/>
    </location>
</feature>
<keyword evidence="5" id="KW-0175">Coiled coil</keyword>
<sequence length="898" mass="102248">MIDSIINLIWSPMKEYVYKESKYVLAWESNMSALEKEMLELNSKIEDLQSKVDAADRQGKNLTSESKSLLDRAKKLQEQSKKMEERCKTMSKCLAGIPLDVFSGYQLSKKAEDLLPEVKESVTKISTVVNNVARAESMPQRFQERLVNQALGVDSVLEQLQRHVQDVNVRVVGVYGMAAVGKTVLLGELNNQLREMDLDCIIWVDMPKDSSVDKVQDVVGQWLGITWQDTTPQKERARLITRQLNKSKFMLILDEVWKPLDLAKVGIPIPRRPSQSKIILATRIEGMCGELNADVTVRVECMDWKEAWTLFEETVGKQLINSNKEIRKHAKQLFLKCGGLPLALTKLGRAMATRKSVYEWQLALTTIDIAPWDLLGKEIFSDILRPSYDNLANDKLRTCLLYCSLYPEGFSIYKEWIIDYCIGEGIIDDIYIDVQEIYNKGHELLGILKAASLLEEGEDEDSVKMHPVVRGLALWIACDYGEKPNKWLVRPQADLHEAPMAEKWKAAERVSLMRNNITEISEIPESPNVQTLMLQHNRRLVKICDGFFTFMTKLRVLDISHTGITELPAGVGVMTELRYLDLCGTGIKQLPSEIGKLKQLRFLLLSYMKQLAVFPTEVISNLTKLQVFYMYNSYGDWKVGSIGNGVDFDELNALKQLTAMEITIQSVHALQRLAQSHRLVTRTSKLHIRACQGLTTIDMPYCTILGRVMRRLRELRVSDSDELKEVIIVDCDSEYGETDALPKLEILGLYRLSKAKIFCYGGCLRSLTHLNINGCGEMEHLIYLGDDDDDDDEVSEEDEKEDGEQVSGTVIDAFPNLKMLLLKKMPKLKSLSEGRITLAFPSLEYLGVFNCPNLKKLKLKAEKLKMVLGTMQWWDGLEWEDDSMKSLLQPLFRKKAFL</sequence>
<dbReference type="InterPro" id="IPR002182">
    <property type="entry name" value="NB-ARC"/>
</dbReference>
<dbReference type="InterPro" id="IPR032675">
    <property type="entry name" value="LRR_dom_sf"/>
</dbReference>
<keyword evidence="2" id="KW-0677">Repeat</keyword>
<evidence type="ECO:0000259" key="6">
    <source>
        <dbReference type="Pfam" id="PF00931"/>
    </source>
</evidence>
<dbReference type="GeneID" id="120253119"/>
<dbReference type="FunFam" id="3.40.50.300:FF:001091">
    <property type="entry name" value="Probable disease resistance protein At1g61300"/>
    <property type="match status" value="1"/>
</dbReference>
<dbReference type="FunFam" id="1.10.10.10:FF:000322">
    <property type="entry name" value="Probable disease resistance protein At1g63360"/>
    <property type="match status" value="1"/>
</dbReference>
<protein>
    <submittedName>
        <fullName evidence="9">Disease resistance protein RPS2-like</fullName>
    </submittedName>
</protein>
<dbReference type="Pfam" id="PF00931">
    <property type="entry name" value="NB-ARC"/>
    <property type="match status" value="1"/>
</dbReference>
<proteinExistence type="inferred from homology"/>